<dbReference type="EMBL" id="CATNWA010015114">
    <property type="protein sequence ID" value="CAI9579656.1"/>
    <property type="molecule type" value="Genomic_DNA"/>
</dbReference>
<comment type="caution">
    <text evidence="1">The sequence shown here is derived from an EMBL/GenBank/DDBJ whole genome shotgun (WGS) entry which is preliminary data.</text>
</comment>
<keyword evidence="2" id="KW-1185">Reference proteome</keyword>
<reference evidence="1" key="1">
    <citation type="submission" date="2023-05" db="EMBL/GenBank/DDBJ databases">
        <authorList>
            <person name="Stuckert A."/>
        </authorList>
    </citation>
    <scope>NUCLEOTIDE SEQUENCE</scope>
</reference>
<sequence>MIPYCPGGPMSCQSAPATTYWIVHARAIKWLTLCRKCFTRGRGVCASL</sequence>
<dbReference type="Proteomes" id="UP001162483">
    <property type="component" value="Unassembled WGS sequence"/>
</dbReference>
<organism evidence="1 2">
    <name type="scientific">Staurois parvus</name>
    <dbReference type="NCBI Taxonomy" id="386267"/>
    <lineage>
        <taxon>Eukaryota</taxon>
        <taxon>Metazoa</taxon>
        <taxon>Chordata</taxon>
        <taxon>Craniata</taxon>
        <taxon>Vertebrata</taxon>
        <taxon>Euteleostomi</taxon>
        <taxon>Amphibia</taxon>
        <taxon>Batrachia</taxon>
        <taxon>Anura</taxon>
        <taxon>Neobatrachia</taxon>
        <taxon>Ranoidea</taxon>
        <taxon>Ranidae</taxon>
        <taxon>Staurois</taxon>
    </lineage>
</organism>
<name>A0ABN9E435_9NEOB</name>
<protein>
    <submittedName>
        <fullName evidence="1">Uncharacterized protein</fullName>
    </submittedName>
</protein>
<accession>A0ABN9E435</accession>
<proteinExistence type="predicted"/>
<evidence type="ECO:0000313" key="2">
    <source>
        <dbReference type="Proteomes" id="UP001162483"/>
    </source>
</evidence>
<evidence type="ECO:0000313" key="1">
    <source>
        <dbReference type="EMBL" id="CAI9579656.1"/>
    </source>
</evidence>
<gene>
    <name evidence="1" type="ORF">SPARVUS_LOCUS9137660</name>
</gene>